<evidence type="ECO:0000256" key="5">
    <source>
        <dbReference type="ARBA" id="ARBA00022821"/>
    </source>
</evidence>
<evidence type="ECO:0000259" key="8">
    <source>
        <dbReference type="Pfam" id="PF18052"/>
    </source>
</evidence>
<dbReference type="FunFam" id="1.10.10.10:FF:000322">
    <property type="entry name" value="Probable disease resistance protein At1g63360"/>
    <property type="match status" value="1"/>
</dbReference>
<dbReference type="Gene3D" id="1.10.8.430">
    <property type="entry name" value="Helical domain of apoptotic protease-activating factors"/>
    <property type="match status" value="1"/>
</dbReference>
<dbReference type="GO" id="GO:0002758">
    <property type="term" value="P:innate immune response-activating signaling pathway"/>
    <property type="evidence" value="ECO:0007669"/>
    <property type="project" value="UniProtKB-ARBA"/>
</dbReference>
<dbReference type="Proteomes" id="UP000807115">
    <property type="component" value="Chromosome 5"/>
</dbReference>
<dbReference type="InterPro" id="IPR058922">
    <property type="entry name" value="WHD_DRP"/>
</dbReference>
<evidence type="ECO:0000313" key="12">
    <source>
        <dbReference type="Proteomes" id="UP000807115"/>
    </source>
</evidence>
<dbReference type="GO" id="GO:0009626">
    <property type="term" value="P:plant-type hypersensitive response"/>
    <property type="evidence" value="ECO:0007669"/>
    <property type="project" value="UniProtKB-ARBA"/>
</dbReference>
<dbReference type="InterPro" id="IPR002182">
    <property type="entry name" value="NB-ARC"/>
</dbReference>
<dbReference type="SUPFAM" id="SSF52540">
    <property type="entry name" value="P-loop containing nucleoside triphosphate hydrolases"/>
    <property type="match status" value="1"/>
</dbReference>
<dbReference type="InterPro" id="IPR027417">
    <property type="entry name" value="P-loop_NTPase"/>
</dbReference>
<evidence type="ECO:0000256" key="2">
    <source>
        <dbReference type="ARBA" id="ARBA00022614"/>
    </source>
</evidence>
<gene>
    <name evidence="11" type="ORF">BDA96_05G050400</name>
</gene>
<accession>A0A921QXF0</accession>
<keyword evidence="2" id="KW-0433">Leucine-rich repeat</keyword>
<protein>
    <submittedName>
        <fullName evidence="11">Uncharacterized protein</fullName>
    </submittedName>
</protein>
<feature type="domain" description="NB-ARC" evidence="7">
    <location>
        <begin position="182"/>
        <end position="348"/>
    </location>
</feature>
<dbReference type="AlphaFoldDB" id="A0A921QXF0"/>
<feature type="domain" description="Disease resistance R13L4/SHOC-2-like LRR" evidence="10">
    <location>
        <begin position="715"/>
        <end position="958"/>
    </location>
</feature>
<dbReference type="Gene3D" id="3.40.50.300">
    <property type="entry name" value="P-loop containing nucleotide triphosphate hydrolases"/>
    <property type="match status" value="1"/>
</dbReference>
<dbReference type="CDD" id="cd14798">
    <property type="entry name" value="RX-CC_like"/>
    <property type="match status" value="1"/>
</dbReference>
<dbReference type="InterPro" id="IPR041118">
    <property type="entry name" value="Rx_N"/>
</dbReference>
<dbReference type="EMBL" id="CM027684">
    <property type="protein sequence ID" value="KAG0528877.1"/>
    <property type="molecule type" value="Genomic_DNA"/>
</dbReference>
<dbReference type="Gene3D" id="1.20.5.4130">
    <property type="match status" value="1"/>
</dbReference>
<evidence type="ECO:0000256" key="1">
    <source>
        <dbReference type="ARBA" id="ARBA00008894"/>
    </source>
</evidence>
<dbReference type="GO" id="GO:0042742">
    <property type="term" value="P:defense response to bacterium"/>
    <property type="evidence" value="ECO:0007669"/>
    <property type="project" value="UniProtKB-ARBA"/>
</dbReference>
<reference evidence="11" key="1">
    <citation type="journal article" date="2019" name="BMC Genomics">
        <title>A new reference genome for Sorghum bicolor reveals high levels of sequence similarity between sweet and grain genotypes: implications for the genetics of sugar metabolism.</title>
        <authorList>
            <person name="Cooper E.A."/>
            <person name="Brenton Z.W."/>
            <person name="Flinn B.S."/>
            <person name="Jenkins J."/>
            <person name="Shu S."/>
            <person name="Flowers D."/>
            <person name="Luo F."/>
            <person name="Wang Y."/>
            <person name="Xia P."/>
            <person name="Barry K."/>
            <person name="Daum C."/>
            <person name="Lipzen A."/>
            <person name="Yoshinaga Y."/>
            <person name="Schmutz J."/>
            <person name="Saski C."/>
            <person name="Vermerris W."/>
            <person name="Kresovich S."/>
        </authorList>
    </citation>
    <scope>NUCLEOTIDE SEQUENCE</scope>
</reference>
<name>A0A921QXF0_SORBI</name>
<evidence type="ECO:0000259" key="10">
    <source>
        <dbReference type="Pfam" id="PF23598"/>
    </source>
</evidence>
<evidence type="ECO:0000259" key="9">
    <source>
        <dbReference type="Pfam" id="PF23559"/>
    </source>
</evidence>
<proteinExistence type="inferred from homology"/>
<dbReference type="PANTHER" id="PTHR23155">
    <property type="entry name" value="DISEASE RESISTANCE PROTEIN RP"/>
    <property type="match status" value="1"/>
</dbReference>
<keyword evidence="3" id="KW-0677">Repeat</keyword>
<dbReference type="InterPro" id="IPR042197">
    <property type="entry name" value="Apaf_helical"/>
</dbReference>
<dbReference type="Gene3D" id="1.10.10.10">
    <property type="entry name" value="Winged helix-like DNA-binding domain superfamily/Winged helix DNA-binding domain"/>
    <property type="match status" value="1"/>
</dbReference>
<comment type="similarity">
    <text evidence="1">Belongs to the disease resistance NB-LRR family.</text>
</comment>
<feature type="domain" description="Disease resistance R13L4/SHOC-2-like LRR" evidence="10">
    <location>
        <begin position="552"/>
        <end position="661"/>
    </location>
</feature>
<feature type="domain" description="Disease resistance N-terminal" evidence="8">
    <location>
        <begin position="13"/>
        <end position="100"/>
    </location>
</feature>
<dbReference type="Pfam" id="PF23559">
    <property type="entry name" value="WHD_DRP"/>
    <property type="match status" value="1"/>
</dbReference>
<dbReference type="PRINTS" id="PR00364">
    <property type="entry name" value="DISEASERSIST"/>
</dbReference>
<evidence type="ECO:0000259" key="7">
    <source>
        <dbReference type="Pfam" id="PF00931"/>
    </source>
</evidence>
<sequence>MAETALSLAKSILGSAISKVASAAGTEISLLMGVQKEMWFIKDELKTMQAFLQAPQVTEKKDKLVKVWAEQVRDLSYDIEDCIDEFMVHVGSHSLSKQLMKLKDRHRIAVQIRNLKSRIEEVSSRNARYNLIKTESSNNTDDVDSNMEYIRNNAAWNIDEAELVGFEAPKRELIALIDVTTMDGPDKVVCVVGMGGLGKTTLARKTYESREDTLKSFPYRAWITVSQSFSRRGILQDMISKLFGVSALNDLLKQPAGKVLEQDLASYIRRELQDKRYFIVFDDLWEIHHWNWISAIALPMSNNIGSRIMITTRDVGLALHCTSSENNIYHLKHLQIPDAIKLLQRKTNITHEEMDKDENLSTIVTKVVKKCGYLPLAILTIGGVLATKKKAEWENFYQKLPSELESNPSLEAIRRVVTLSYNHLPSCLKPCLLYLSIFPEDYEIKRRHLVDRWIAEGFVRAKAGTTIDEVGKEYFDELINRSMIQSSRLGIEGSVKTCRVHDIMRDIIVSISREENFVHLVQSNGNNVAEENFRHVAYHDSKCQKEGMDWRHIRSLTFFTEGSSGLGLDLTPSISSAKLRMLRVLDLVGQNFRITQDGINKIVLLCHLKYLNVSAWSEIYTLPSGIGNMQGLRILDMGYTCITTLPTNITKLRDLHVILCNRIPYRYLDPNEPVDCLFGTLRLPFLLADSHSRARAINELHMGCSSGWSRTGGYGVRVPRGIGNLKELQILESVDIRRTSSKAVKELGELTRLRKLAIGTDWASKKKCKILCKSIEKLSSLRSLTVRAGEHQGRGLGWLISSSSPPPHLRSLSLYGYIGEMTDWFRNLTHLVKIFLYKSQLKEDKTMEILGELPKLMLLRIDYHAYLGDKLVFGTGAFLNLRTLEIWDSMDNLKEIRFEEGASRQMERIEINFCILKSGIIGVKHLPCLKVISLTGSKVARLGMLEEEVNAHPNRPVLRLQEDRSYHGLGDIEGSHAEVEATESIPDHAGEISQVITPTTTNSEIQPASS</sequence>
<dbReference type="InterPro" id="IPR044974">
    <property type="entry name" value="Disease_R_plants"/>
</dbReference>
<dbReference type="Pfam" id="PF00931">
    <property type="entry name" value="NB-ARC"/>
    <property type="match status" value="1"/>
</dbReference>
<dbReference type="InterPro" id="IPR055414">
    <property type="entry name" value="LRR_R13L4/SHOC2-like"/>
</dbReference>
<evidence type="ECO:0000256" key="4">
    <source>
        <dbReference type="ARBA" id="ARBA00022741"/>
    </source>
</evidence>
<dbReference type="InterPro" id="IPR036388">
    <property type="entry name" value="WH-like_DNA-bd_sf"/>
</dbReference>
<dbReference type="SUPFAM" id="SSF52058">
    <property type="entry name" value="L domain-like"/>
    <property type="match status" value="1"/>
</dbReference>
<dbReference type="Pfam" id="PF23598">
    <property type="entry name" value="LRR_14"/>
    <property type="match status" value="2"/>
</dbReference>
<keyword evidence="5" id="KW-0611">Plant defense</keyword>
<dbReference type="InterPro" id="IPR032675">
    <property type="entry name" value="LRR_dom_sf"/>
</dbReference>
<evidence type="ECO:0000313" key="11">
    <source>
        <dbReference type="EMBL" id="KAG0528877.1"/>
    </source>
</evidence>
<dbReference type="PANTHER" id="PTHR23155:SF963">
    <property type="entry name" value="OS06G0287000 PROTEIN"/>
    <property type="match status" value="1"/>
</dbReference>
<organism evidence="11 12">
    <name type="scientific">Sorghum bicolor</name>
    <name type="common">Sorghum</name>
    <name type="synonym">Sorghum vulgare</name>
    <dbReference type="NCBI Taxonomy" id="4558"/>
    <lineage>
        <taxon>Eukaryota</taxon>
        <taxon>Viridiplantae</taxon>
        <taxon>Streptophyta</taxon>
        <taxon>Embryophyta</taxon>
        <taxon>Tracheophyta</taxon>
        <taxon>Spermatophyta</taxon>
        <taxon>Magnoliopsida</taxon>
        <taxon>Liliopsida</taxon>
        <taxon>Poales</taxon>
        <taxon>Poaceae</taxon>
        <taxon>PACMAD clade</taxon>
        <taxon>Panicoideae</taxon>
        <taxon>Andropogonodae</taxon>
        <taxon>Andropogoneae</taxon>
        <taxon>Sorghinae</taxon>
        <taxon>Sorghum</taxon>
    </lineage>
</organism>
<evidence type="ECO:0000256" key="6">
    <source>
        <dbReference type="ARBA" id="ARBA00023054"/>
    </source>
</evidence>
<dbReference type="Gene3D" id="3.80.10.10">
    <property type="entry name" value="Ribonuclease Inhibitor"/>
    <property type="match status" value="2"/>
</dbReference>
<keyword evidence="6" id="KW-0175">Coiled coil</keyword>
<feature type="domain" description="Disease resistance protein winged helix" evidence="9">
    <location>
        <begin position="437"/>
        <end position="508"/>
    </location>
</feature>
<comment type="caution">
    <text evidence="11">The sequence shown here is derived from an EMBL/GenBank/DDBJ whole genome shotgun (WGS) entry which is preliminary data.</text>
</comment>
<dbReference type="Pfam" id="PF18052">
    <property type="entry name" value="Rx_N"/>
    <property type="match status" value="1"/>
</dbReference>
<dbReference type="GO" id="GO:0043531">
    <property type="term" value="F:ADP binding"/>
    <property type="evidence" value="ECO:0007669"/>
    <property type="project" value="InterPro"/>
</dbReference>
<dbReference type="InterPro" id="IPR038005">
    <property type="entry name" value="RX-like_CC"/>
</dbReference>
<reference evidence="11" key="2">
    <citation type="submission" date="2020-10" db="EMBL/GenBank/DDBJ databases">
        <authorList>
            <person name="Cooper E.A."/>
            <person name="Brenton Z.W."/>
            <person name="Flinn B.S."/>
            <person name="Jenkins J."/>
            <person name="Shu S."/>
            <person name="Flowers D."/>
            <person name="Luo F."/>
            <person name="Wang Y."/>
            <person name="Xia P."/>
            <person name="Barry K."/>
            <person name="Daum C."/>
            <person name="Lipzen A."/>
            <person name="Yoshinaga Y."/>
            <person name="Schmutz J."/>
            <person name="Saski C."/>
            <person name="Vermerris W."/>
            <person name="Kresovich S."/>
        </authorList>
    </citation>
    <scope>NUCLEOTIDE SEQUENCE</scope>
</reference>
<evidence type="ECO:0000256" key="3">
    <source>
        <dbReference type="ARBA" id="ARBA00022737"/>
    </source>
</evidence>
<keyword evidence="4" id="KW-0547">Nucleotide-binding</keyword>